<evidence type="ECO:0000313" key="2">
    <source>
        <dbReference type="EMBL" id="RKF53780.1"/>
    </source>
</evidence>
<feature type="compositionally biased region" description="Basic and acidic residues" evidence="1">
    <location>
        <begin position="316"/>
        <end position="333"/>
    </location>
</feature>
<protein>
    <submittedName>
        <fullName evidence="2">Uncharacterized protein C18B11.06</fullName>
    </submittedName>
</protein>
<organism evidence="2 3">
    <name type="scientific">Erysiphe neolycopersici</name>
    <dbReference type="NCBI Taxonomy" id="212602"/>
    <lineage>
        <taxon>Eukaryota</taxon>
        <taxon>Fungi</taxon>
        <taxon>Dikarya</taxon>
        <taxon>Ascomycota</taxon>
        <taxon>Pezizomycotina</taxon>
        <taxon>Leotiomycetes</taxon>
        <taxon>Erysiphales</taxon>
        <taxon>Erysiphaceae</taxon>
        <taxon>Erysiphe</taxon>
    </lineage>
</organism>
<sequence length="358" mass="40438">MATSSMTLDSLTNALNSANSSIEKLQLPLAVEEGISLFDVKNELFLSYLHNLVFLIIHNLRNQKNPNDKENQGLSDSVTKKLVELQIYIEKGVRPLENRLKYQIEKVFRAADDAKIAESRKATKPERHMTQTDSEESSEDHSDVDSLEGANKNPSDIHELQFRPNPSSFVHPSSTGTANDIRGKSDSGIYKPPKIHATSMPMIRPQENGAPKPRKLATVDEFISNEMSSMPIAEPSIGSTIKYGGRKSLSAKEINEQKEKIEYEEQNYIRLPTESKKERAKKRGSKNPTEFGGEELMGLGQGIDRIDRLTRRKSGEKRNVLERSRKRPIENESSHSGIQAGQVFQKRIKRLDKTKKRK</sequence>
<feature type="region of interest" description="Disordered" evidence="1">
    <location>
        <begin position="118"/>
        <end position="214"/>
    </location>
</feature>
<dbReference type="EMBL" id="MCFK01010242">
    <property type="protein sequence ID" value="RKF53780.1"/>
    <property type="molecule type" value="Genomic_DNA"/>
</dbReference>
<dbReference type="Proteomes" id="UP000286134">
    <property type="component" value="Unassembled WGS sequence"/>
</dbReference>
<dbReference type="Pfam" id="PF04000">
    <property type="entry name" value="Sas10_Utp3"/>
    <property type="match status" value="1"/>
</dbReference>
<evidence type="ECO:0000313" key="3">
    <source>
        <dbReference type="Proteomes" id="UP000286134"/>
    </source>
</evidence>
<keyword evidence="3" id="KW-1185">Reference proteome</keyword>
<evidence type="ECO:0000256" key="1">
    <source>
        <dbReference type="SAM" id="MobiDB-lite"/>
    </source>
</evidence>
<proteinExistence type="predicted"/>
<dbReference type="OrthoDB" id="203440at2759"/>
<dbReference type="PANTHER" id="PTHR13237:SF9">
    <property type="entry name" value="NEUROGUIDIN"/>
    <property type="match status" value="1"/>
</dbReference>
<dbReference type="GO" id="GO:0000462">
    <property type="term" value="P:maturation of SSU-rRNA from tricistronic rRNA transcript (SSU-rRNA, 5.8S rRNA, LSU-rRNA)"/>
    <property type="evidence" value="ECO:0007669"/>
    <property type="project" value="TreeGrafter"/>
</dbReference>
<accession>A0A420H8M5</accession>
<dbReference type="InterPro" id="IPR007146">
    <property type="entry name" value="Sas10/Utp3/C1D"/>
</dbReference>
<dbReference type="AlphaFoldDB" id="A0A420H8M5"/>
<comment type="caution">
    <text evidence="2">The sequence shown here is derived from an EMBL/GenBank/DDBJ whole genome shotgun (WGS) entry which is preliminary data.</text>
</comment>
<feature type="compositionally biased region" description="Basic and acidic residues" evidence="1">
    <location>
        <begin position="118"/>
        <end position="130"/>
    </location>
</feature>
<dbReference type="STRING" id="212602.A0A420H8M5"/>
<dbReference type="GO" id="GO:0032040">
    <property type="term" value="C:small-subunit processome"/>
    <property type="evidence" value="ECO:0007669"/>
    <property type="project" value="TreeGrafter"/>
</dbReference>
<dbReference type="PANTHER" id="PTHR13237">
    <property type="entry name" value="SOMETHING ABOUT SILENCING PROTEIN 10-RELATED"/>
    <property type="match status" value="1"/>
</dbReference>
<feature type="region of interest" description="Disordered" evidence="1">
    <location>
        <begin position="271"/>
        <end position="358"/>
    </location>
</feature>
<name>A0A420H8M5_9PEZI</name>
<gene>
    <name evidence="2" type="ORF">OnM2_102012</name>
</gene>
<reference evidence="2 3" key="1">
    <citation type="journal article" date="2018" name="BMC Genomics">
        <title>Comparative genome analyses reveal sequence features reflecting distinct modes of host-adaptation between dicot and monocot powdery mildew.</title>
        <authorList>
            <person name="Wu Y."/>
            <person name="Ma X."/>
            <person name="Pan Z."/>
            <person name="Kale S.D."/>
            <person name="Song Y."/>
            <person name="King H."/>
            <person name="Zhang Q."/>
            <person name="Presley C."/>
            <person name="Deng X."/>
            <person name="Wei C.I."/>
            <person name="Xiao S."/>
        </authorList>
    </citation>
    <scope>NUCLEOTIDE SEQUENCE [LARGE SCALE GENOMIC DNA]</scope>
    <source>
        <strain evidence="2">UMSG2</strain>
    </source>
</reference>
<feature type="compositionally biased region" description="Basic residues" evidence="1">
    <location>
        <begin position="346"/>
        <end position="358"/>
    </location>
</feature>
<feature type="compositionally biased region" description="Polar residues" evidence="1">
    <location>
        <begin position="164"/>
        <end position="178"/>
    </location>
</feature>